<comment type="caution">
    <text evidence="1">The sequence shown here is derived from an EMBL/GenBank/DDBJ whole genome shotgun (WGS) entry which is preliminary data.</text>
</comment>
<proteinExistence type="predicted"/>
<gene>
    <name evidence="1" type="ORF">DHETER_LOCUS14540</name>
</gene>
<name>A0ACA9QI06_9GLOM</name>
<accession>A0ACA9QI06</accession>
<evidence type="ECO:0000313" key="2">
    <source>
        <dbReference type="Proteomes" id="UP000789702"/>
    </source>
</evidence>
<dbReference type="EMBL" id="CAJVPU010045328">
    <property type="protein sequence ID" value="CAG8749353.1"/>
    <property type="molecule type" value="Genomic_DNA"/>
</dbReference>
<keyword evidence="2" id="KW-1185">Reference proteome</keyword>
<sequence>IGKLNASQFSIKEALSLLHGLPDANNSTIKISGINTNPSRWLGQKWVLNKKKEIFWRTTHRALPLGYRLTHVQENLED</sequence>
<dbReference type="Proteomes" id="UP000789702">
    <property type="component" value="Unassembled WGS sequence"/>
</dbReference>
<evidence type="ECO:0000313" key="1">
    <source>
        <dbReference type="EMBL" id="CAG8749353.1"/>
    </source>
</evidence>
<feature type="non-terminal residue" evidence="1">
    <location>
        <position position="1"/>
    </location>
</feature>
<organism evidence="1 2">
    <name type="scientific">Dentiscutata heterogama</name>
    <dbReference type="NCBI Taxonomy" id="1316150"/>
    <lineage>
        <taxon>Eukaryota</taxon>
        <taxon>Fungi</taxon>
        <taxon>Fungi incertae sedis</taxon>
        <taxon>Mucoromycota</taxon>
        <taxon>Glomeromycotina</taxon>
        <taxon>Glomeromycetes</taxon>
        <taxon>Diversisporales</taxon>
        <taxon>Gigasporaceae</taxon>
        <taxon>Dentiscutata</taxon>
    </lineage>
</organism>
<reference evidence="1" key="1">
    <citation type="submission" date="2021-06" db="EMBL/GenBank/DDBJ databases">
        <authorList>
            <person name="Kallberg Y."/>
            <person name="Tangrot J."/>
            <person name="Rosling A."/>
        </authorList>
    </citation>
    <scope>NUCLEOTIDE SEQUENCE</scope>
    <source>
        <strain evidence="1">IL203A</strain>
    </source>
</reference>
<protein>
    <submittedName>
        <fullName evidence="1">10731_t:CDS:1</fullName>
    </submittedName>
</protein>
<feature type="non-terminal residue" evidence="1">
    <location>
        <position position="78"/>
    </location>
</feature>